<gene>
    <name evidence="1" type="ORF">ACFPOB_05280</name>
</gene>
<organism evidence="1 2">
    <name type="scientific">Bosea eneae</name>
    <dbReference type="NCBI Taxonomy" id="151454"/>
    <lineage>
        <taxon>Bacteria</taxon>
        <taxon>Pseudomonadati</taxon>
        <taxon>Pseudomonadota</taxon>
        <taxon>Alphaproteobacteria</taxon>
        <taxon>Hyphomicrobiales</taxon>
        <taxon>Boseaceae</taxon>
        <taxon>Bosea</taxon>
    </lineage>
</organism>
<dbReference type="RefSeq" id="WP_377796472.1">
    <property type="nucleotide sequence ID" value="NZ_JBHSLW010000008.1"/>
</dbReference>
<evidence type="ECO:0000313" key="1">
    <source>
        <dbReference type="EMBL" id="MFC5418972.1"/>
    </source>
</evidence>
<sequence length="63" mass="6940">MEHDRILQAQVLRVKALKCRRWADIACDSESAARLAAMASDYDGQADALERDVAALGRVQPGR</sequence>
<dbReference type="EMBL" id="JBHSLW010000008">
    <property type="protein sequence ID" value="MFC5418972.1"/>
    <property type="molecule type" value="Genomic_DNA"/>
</dbReference>
<proteinExistence type="predicted"/>
<reference evidence="2" key="1">
    <citation type="journal article" date="2019" name="Int. J. Syst. Evol. Microbiol.">
        <title>The Global Catalogue of Microorganisms (GCM) 10K type strain sequencing project: providing services to taxonomists for standard genome sequencing and annotation.</title>
        <authorList>
            <consortium name="The Broad Institute Genomics Platform"/>
            <consortium name="The Broad Institute Genome Sequencing Center for Infectious Disease"/>
            <person name="Wu L."/>
            <person name="Ma J."/>
        </authorList>
    </citation>
    <scope>NUCLEOTIDE SEQUENCE [LARGE SCALE GENOMIC DNA]</scope>
    <source>
        <strain evidence="2">NCAIM B.01391</strain>
    </source>
</reference>
<evidence type="ECO:0000313" key="2">
    <source>
        <dbReference type="Proteomes" id="UP001596053"/>
    </source>
</evidence>
<accession>A0ABW0IMT7</accession>
<keyword evidence="2" id="KW-1185">Reference proteome</keyword>
<name>A0ABW0IMT7_9HYPH</name>
<protein>
    <submittedName>
        <fullName evidence="1">Uncharacterized protein</fullName>
    </submittedName>
</protein>
<comment type="caution">
    <text evidence="1">The sequence shown here is derived from an EMBL/GenBank/DDBJ whole genome shotgun (WGS) entry which is preliminary data.</text>
</comment>
<dbReference type="Proteomes" id="UP001596053">
    <property type="component" value="Unassembled WGS sequence"/>
</dbReference>